<dbReference type="EMBL" id="MU003702">
    <property type="protein sequence ID" value="KAF2809135.1"/>
    <property type="molecule type" value="Genomic_DNA"/>
</dbReference>
<name>A0A6A6YMD5_9PEZI</name>
<dbReference type="Proteomes" id="UP000504636">
    <property type="component" value="Unplaced"/>
</dbReference>
<dbReference type="AlphaFoldDB" id="A0A6A6YMD5"/>
<dbReference type="GeneID" id="54463836"/>
<dbReference type="PANTHER" id="PTHR35179:SF2">
    <property type="entry name" value="START DOMAIN-CONTAINING PROTEIN"/>
    <property type="match status" value="1"/>
</dbReference>
<evidence type="ECO:0008006" key="4">
    <source>
        <dbReference type="Google" id="ProtNLM"/>
    </source>
</evidence>
<evidence type="ECO:0000313" key="1">
    <source>
        <dbReference type="EMBL" id="KAF2809135.1"/>
    </source>
</evidence>
<reference evidence="1 3" key="1">
    <citation type="journal article" date="2020" name="Stud. Mycol.">
        <title>101 Dothideomycetes genomes: a test case for predicting lifestyles and emergence of pathogens.</title>
        <authorList>
            <person name="Haridas S."/>
            <person name="Albert R."/>
            <person name="Binder M."/>
            <person name="Bloem J."/>
            <person name="Labutti K."/>
            <person name="Salamov A."/>
            <person name="Andreopoulos B."/>
            <person name="Baker S."/>
            <person name="Barry K."/>
            <person name="Bills G."/>
            <person name="Bluhm B."/>
            <person name="Cannon C."/>
            <person name="Castanera R."/>
            <person name="Culley D."/>
            <person name="Daum C."/>
            <person name="Ezra D."/>
            <person name="Gonzalez J."/>
            <person name="Henrissat B."/>
            <person name="Kuo A."/>
            <person name="Liang C."/>
            <person name="Lipzen A."/>
            <person name="Lutzoni F."/>
            <person name="Magnuson J."/>
            <person name="Mondo S."/>
            <person name="Nolan M."/>
            <person name="Ohm R."/>
            <person name="Pangilinan J."/>
            <person name="Park H.-J."/>
            <person name="Ramirez L."/>
            <person name="Alfaro M."/>
            <person name="Sun H."/>
            <person name="Tritt A."/>
            <person name="Yoshinaga Y."/>
            <person name="Zwiers L.-H."/>
            <person name="Turgeon B."/>
            <person name="Goodwin S."/>
            <person name="Spatafora J."/>
            <person name="Crous P."/>
            <person name="Grigoriev I."/>
        </authorList>
    </citation>
    <scope>NUCLEOTIDE SEQUENCE</scope>
    <source>
        <strain evidence="1 3">CBS 304.34</strain>
    </source>
</reference>
<accession>A0A6A6YMD5</accession>
<evidence type="ECO:0000313" key="3">
    <source>
        <dbReference type="RefSeq" id="XP_033576099.1"/>
    </source>
</evidence>
<proteinExistence type="predicted"/>
<reference evidence="3" key="3">
    <citation type="submission" date="2025-04" db="UniProtKB">
        <authorList>
            <consortium name="RefSeq"/>
        </authorList>
    </citation>
    <scope>IDENTIFICATION</scope>
    <source>
        <strain evidence="3">CBS 304.34</strain>
    </source>
</reference>
<protein>
    <recommendedName>
        <fullName evidence="4">Geranylgeranyl pyrophosphate synthetase</fullName>
    </recommendedName>
</protein>
<dbReference type="PANTHER" id="PTHR35179">
    <property type="entry name" value="PROTEIN CBG02620"/>
    <property type="match status" value="1"/>
</dbReference>
<evidence type="ECO:0000313" key="2">
    <source>
        <dbReference type="Proteomes" id="UP000504636"/>
    </source>
</evidence>
<dbReference type="OrthoDB" id="420564at2759"/>
<dbReference type="RefSeq" id="XP_033576099.1">
    <property type="nucleotide sequence ID" value="XM_033722943.1"/>
</dbReference>
<gene>
    <name evidence="1 3" type="ORF">BDZ99DRAFT_488863</name>
</gene>
<organism evidence="1">
    <name type="scientific">Mytilinidion resinicola</name>
    <dbReference type="NCBI Taxonomy" id="574789"/>
    <lineage>
        <taxon>Eukaryota</taxon>
        <taxon>Fungi</taxon>
        <taxon>Dikarya</taxon>
        <taxon>Ascomycota</taxon>
        <taxon>Pezizomycotina</taxon>
        <taxon>Dothideomycetes</taxon>
        <taxon>Pleosporomycetidae</taxon>
        <taxon>Mytilinidiales</taxon>
        <taxon>Mytilinidiaceae</taxon>
        <taxon>Mytilinidion</taxon>
    </lineage>
</organism>
<reference evidence="3" key="2">
    <citation type="submission" date="2020-04" db="EMBL/GenBank/DDBJ databases">
        <authorList>
            <consortium name="NCBI Genome Project"/>
        </authorList>
    </citation>
    <scope>NUCLEOTIDE SEQUENCE</scope>
    <source>
        <strain evidence="3">CBS 304.34</strain>
    </source>
</reference>
<sequence>MANDLIAEISRLGLEDLNTPASASITDVQHLSSYNWVEAPKATPTIAVPGSPDLWSPPNRPFRLEKDTGHIYIAQNAARHPDSPLEPLFRALYVSHPSFDITSIDVVTDRNNIRKLLAFVNPRWNSYKREAFTIHVEVTNNTAILCREETKTDEYIGPNEFRGYGHSFEKNCTSRKVSGSTGHHRIISYRFGGLTFMIRHETDGYVGVAGTQLSPQPPANQAPELDDLSSILGSLSLSPESSTPGKSSLVGPKLVTRKEGQVVSLPSTLEIKTRVAHRPLAFEDVVSQLWVSQTPKLVRAYHNRGVFAVPKVEDVAVQVKTWEDQNQKDLRMLAGLIGKIREMVKESGGRATLRYNAIGDKLGFYKLGGKQMLPEGFKWEEHKDGGNEREYSC</sequence>
<keyword evidence="2" id="KW-1185">Reference proteome</keyword>